<feature type="domain" description="Tyrosine specific protein phosphatases" evidence="2">
    <location>
        <begin position="120"/>
        <end position="183"/>
    </location>
</feature>
<evidence type="ECO:0000313" key="3">
    <source>
        <dbReference type="EMBL" id="CAF1329990.1"/>
    </source>
</evidence>
<evidence type="ECO:0000256" key="1">
    <source>
        <dbReference type="ARBA" id="ARBA00022801"/>
    </source>
</evidence>
<evidence type="ECO:0000313" key="6">
    <source>
        <dbReference type="EMBL" id="CAF3888654.1"/>
    </source>
</evidence>
<dbReference type="PANTHER" id="PTHR23339">
    <property type="entry name" value="TYROSINE SPECIFIC PROTEIN PHOSPHATASE AND DUAL SPECIFICITY PROTEIN PHOSPHATASE"/>
    <property type="match status" value="1"/>
</dbReference>
<gene>
    <name evidence="6" type="ORF">FNK824_LOCUS19936</name>
    <name evidence="5" type="ORF">OTI717_LOCUS8700</name>
    <name evidence="3" type="ORF">RFH988_LOCUS31208</name>
    <name evidence="4" type="ORF">SEV965_LOCUS31840</name>
</gene>
<dbReference type="EMBL" id="CAJNOU010003798">
    <property type="protein sequence ID" value="CAF1410449.1"/>
    <property type="molecule type" value="Genomic_DNA"/>
</dbReference>
<dbReference type="GO" id="GO:0016791">
    <property type="term" value="F:phosphatase activity"/>
    <property type="evidence" value="ECO:0007669"/>
    <property type="project" value="UniProtKB-ARBA"/>
</dbReference>
<dbReference type="Pfam" id="PF22784">
    <property type="entry name" value="PTP-SAK"/>
    <property type="match status" value="1"/>
</dbReference>
<dbReference type="Proteomes" id="UP000663823">
    <property type="component" value="Unassembled WGS sequence"/>
</dbReference>
<dbReference type="PROSITE" id="PS50056">
    <property type="entry name" value="TYR_PHOSPHATASE_2"/>
    <property type="match status" value="1"/>
</dbReference>
<evidence type="ECO:0000313" key="7">
    <source>
        <dbReference type="Proteomes" id="UP000663882"/>
    </source>
</evidence>
<dbReference type="Proteomes" id="UP000663874">
    <property type="component" value="Unassembled WGS sequence"/>
</dbReference>
<keyword evidence="1" id="KW-0378">Hydrolase</keyword>
<dbReference type="Proteomes" id="UP000663889">
    <property type="component" value="Unassembled WGS sequence"/>
</dbReference>
<dbReference type="EMBL" id="CAJOAX010000708">
    <property type="protein sequence ID" value="CAF3638583.1"/>
    <property type="molecule type" value="Genomic_DNA"/>
</dbReference>
<evidence type="ECO:0000313" key="4">
    <source>
        <dbReference type="EMBL" id="CAF1410449.1"/>
    </source>
</evidence>
<dbReference type="AlphaFoldDB" id="A0A815FW14"/>
<protein>
    <recommendedName>
        <fullName evidence="2">Tyrosine specific protein phosphatases domain-containing protein</fullName>
    </recommendedName>
</protein>
<dbReference type="PROSITE" id="PS00383">
    <property type="entry name" value="TYR_PHOSPHATASE_1"/>
    <property type="match status" value="1"/>
</dbReference>
<reference evidence="3" key="1">
    <citation type="submission" date="2021-02" db="EMBL/GenBank/DDBJ databases">
        <authorList>
            <person name="Nowell W R."/>
        </authorList>
    </citation>
    <scope>NUCLEOTIDE SEQUENCE</scope>
</reference>
<dbReference type="InterPro" id="IPR029021">
    <property type="entry name" value="Prot-tyrosine_phosphatase-like"/>
</dbReference>
<name>A0A815FW14_9BILA</name>
<dbReference type="InterPro" id="IPR016130">
    <property type="entry name" value="Tyr_Pase_AS"/>
</dbReference>
<proteinExistence type="predicted"/>
<organism evidence="3 7">
    <name type="scientific">Rotaria sordida</name>
    <dbReference type="NCBI Taxonomy" id="392033"/>
    <lineage>
        <taxon>Eukaryota</taxon>
        <taxon>Metazoa</taxon>
        <taxon>Spiralia</taxon>
        <taxon>Gnathifera</taxon>
        <taxon>Rotifera</taxon>
        <taxon>Eurotatoria</taxon>
        <taxon>Bdelloidea</taxon>
        <taxon>Philodinida</taxon>
        <taxon>Philodinidae</taxon>
        <taxon>Rotaria</taxon>
    </lineage>
</organism>
<dbReference type="InterPro" id="IPR000387">
    <property type="entry name" value="Tyr_Pase_dom"/>
</dbReference>
<dbReference type="Proteomes" id="UP000663882">
    <property type="component" value="Unassembled WGS sequence"/>
</dbReference>
<dbReference type="EMBL" id="CAJOBE010003574">
    <property type="protein sequence ID" value="CAF3888654.1"/>
    <property type="molecule type" value="Genomic_DNA"/>
</dbReference>
<evidence type="ECO:0000259" key="2">
    <source>
        <dbReference type="PROSITE" id="PS50056"/>
    </source>
</evidence>
<dbReference type="SUPFAM" id="SSF52799">
    <property type="entry name" value="(Phosphotyrosine protein) phosphatases II"/>
    <property type="match status" value="1"/>
</dbReference>
<sequence length="218" mass="24937">MTAISALVLNQVDESARGPTDYSHWVIPKLLLASAYPGERDPNAHKLLVRNIINAGVQVVVNIMEIEECKTFTPYKDLMLELAKEEKQNKFICLFDDLANREIEFISFPIRDQSVHQDNQRVLDFCLELCDRIKRGQVVLVHCWGGHGRTGTIISIIIGILFNLNSEEAISMNRRLHDQRIRTNGIPSPETKSQLDQIRIVLDMYQKSKEKIDHATKT</sequence>
<dbReference type="InterPro" id="IPR057023">
    <property type="entry name" value="PTP-SAK"/>
</dbReference>
<evidence type="ECO:0000313" key="5">
    <source>
        <dbReference type="EMBL" id="CAF3638583.1"/>
    </source>
</evidence>
<dbReference type="InterPro" id="IPR050561">
    <property type="entry name" value="PTP"/>
</dbReference>
<dbReference type="EMBL" id="CAJNOO010003301">
    <property type="protein sequence ID" value="CAF1329990.1"/>
    <property type="molecule type" value="Genomic_DNA"/>
</dbReference>
<comment type="caution">
    <text evidence="3">The sequence shown here is derived from an EMBL/GenBank/DDBJ whole genome shotgun (WGS) entry which is preliminary data.</text>
</comment>
<dbReference type="OrthoDB" id="2017893at2759"/>
<accession>A0A815FW14</accession>
<dbReference type="Gene3D" id="3.90.190.10">
    <property type="entry name" value="Protein tyrosine phosphatase superfamily"/>
    <property type="match status" value="1"/>
</dbReference>